<feature type="domain" description="Histidine kinase" evidence="24">
    <location>
        <begin position="224"/>
        <end position="426"/>
    </location>
</feature>
<evidence type="ECO:0000256" key="2">
    <source>
        <dbReference type="ARBA" id="ARBA00001936"/>
    </source>
</evidence>
<keyword evidence="14" id="KW-0904">Protein phosphatase</keyword>
<dbReference type="Pfam" id="PF00672">
    <property type="entry name" value="HAMP"/>
    <property type="match status" value="1"/>
</dbReference>
<keyword evidence="27" id="KW-1185">Reference proteome</keyword>
<evidence type="ECO:0000313" key="27">
    <source>
        <dbReference type="Proteomes" id="UP001501170"/>
    </source>
</evidence>
<comment type="catalytic activity">
    <reaction evidence="1">
        <text>ATP + protein L-histidine = ADP + protein N-phospho-L-histidine.</text>
        <dbReference type="EC" id="2.7.13.3"/>
    </reaction>
</comment>
<evidence type="ECO:0000256" key="23">
    <source>
        <dbReference type="SAM" id="Phobius"/>
    </source>
</evidence>
<comment type="cofactor">
    <cofactor evidence="3">
        <name>Mg(2+)</name>
        <dbReference type="ChEBI" id="CHEBI:18420"/>
    </cofactor>
</comment>
<evidence type="ECO:0000256" key="11">
    <source>
        <dbReference type="ARBA" id="ARBA00022801"/>
    </source>
</evidence>
<keyword evidence="10" id="KW-0418">Kinase</keyword>
<comment type="subcellular location">
    <subcellularLocation>
        <location evidence="4">Cell membrane</location>
    </subcellularLocation>
</comment>
<dbReference type="PANTHER" id="PTHR44936">
    <property type="entry name" value="SENSOR PROTEIN CREC"/>
    <property type="match status" value="1"/>
</dbReference>
<dbReference type="SMART" id="SM00304">
    <property type="entry name" value="HAMP"/>
    <property type="match status" value="1"/>
</dbReference>
<evidence type="ECO:0000256" key="20">
    <source>
        <dbReference type="ARBA" id="ARBA00041776"/>
    </source>
</evidence>
<comment type="cofactor">
    <cofactor evidence="2">
        <name>Mn(2+)</name>
        <dbReference type="ChEBI" id="CHEBI:29035"/>
    </cofactor>
</comment>
<dbReference type="PROSITE" id="PS50885">
    <property type="entry name" value="HAMP"/>
    <property type="match status" value="1"/>
</dbReference>
<dbReference type="Pfam" id="PF02518">
    <property type="entry name" value="HATPase_c"/>
    <property type="match status" value="1"/>
</dbReference>
<evidence type="ECO:0000256" key="10">
    <source>
        <dbReference type="ARBA" id="ARBA00022777"/>
    </source>
</evidence>
<gene>
    <name evidence="26" type="ORF">GCM10009855_15550</name>
</gene>
<evidence type="ECO:0000256" key="17">
    <source>
        <dbReference type="ARBA" id="ARBA00023016"/>
    </source>
</evidence>
<feature type="transmembrane region" description="Helical" evidence="23">
    <location>
        <begin position="138"/>
        <end position="161"/>
    </location>
</feature>
<dbReference type="SMART" id="SM00387">
    <property type="entry name" value="HATPase_c"/>
    <property type="match status" value="1"/>
</dbReference>
<dbReference type="InterPro" id="IPR003660">
    <property type="entry name" value="HAMP_dom"/>
</dbReference>
<feature type="region of interest" description="Disordered" evidence="22">
    <location>
        <begin position="429"/>
        <end position="470"/>
    </location>
</feature>
<dbReference type="Proteomes" id="UP001501170">
    <property type="component" value="Unassembled WGS sequence"/>
</dbReference>
<name>A0ABP5UFF9_9ACTN</name>
<evidence type="ECO:0000313" key="26">
    <source>
        <dbReference type="EMBL" id="GAA2377045.1"/>
    </source>
</evidence>
<dbReference type="InterPro" id="IPR003594">
    <property type="entry name" value="HATPase_dom"/>
</dbReference>
<dbReference type="PROSITE" id="PS50109">
    <property type="entry name" value="HIS_KIN"/>
    <property type="match status" value="1"/>
</dbReference>
<evidence type="ECO:0000259" key="24">
    <source>
        <dbReference type="PROSITE" id="PS50109"/>
    </source>
</evidence>
<evidence type="ECO:0000256" key="9">
    <source>
        <dbReference type="ARBA" id="ARBA00022741"/>
    </source>
</evidence>
<sequence length="470" mass="50060">MRRRILKMMIASLVAMGVMFGVPMTIITWDWFSTSAHQDLSERLKRMSEHVLAEEAAGRAVSPHDLDLEQFRLLVPPNGRLTLTYRVRDRDAPGGYQRGIRQIGHVFDGAAVSESVNLGRDVDLTLAIPQEDVRPTQLLAVLTLLLAILVAVVGGAVVAVLTARRLSEPLSDVARRAAAMGRGDFSSDWPAYGIDELDRVSAALADANDEIVLRLEREGEIIGDVSHQLRSRLTAIGLRLDELTLHRDPAVVAEAEAGLAQVERLADELDEMIAASRADPKARVAIDVTSVVQTLVRDFEPAYRAAGRSVRMVVDEPVPHTYGRPGRLREALSVLVDNALVHGGGECVVRVGVLTSREMVRVTVSDAGAGVPDEVVPEMFRRGVSGGGRNGLGLSLARALVEADGGRLDLVSRRPAVFAVVAPLHPASGASYGEESDAGGGAGADGGAGTDGDGTDGDGPTLTHVRVPHR</sequence>
<evidence type="ECO:0000256" key="21">
    <source>
        <dbReference type="SAM" id="Coils"/>
    </source>
</evidence>
<dbReference type="InterPro" id="IPR004358">
    <property type="entry name" value="Sig_transdc_His_kin-like_C"/>
</dbReference>
<keyword evidence="15 23" id="KW-1133">Transmembrane helix</keyword>
<evidence type="ECO:0000256" key="18">
    <source>
        <dbReference type="ARBA" id="ARBA00023211"/>
    </source>
</evidence>
<dbReference type="InterPro" id="IPR036890">
    <property type="entry name" value="HATPase_C_sf"/>
</dbReference>
<dbReference type="PANTHER" id="PTHR44936:SF9">
    <property type="entry name" value="SENSOR PROTEIN CREC"/>
    <property type="match status" value="1"/>
</dbReference>
<evidence type="ECO:0000256" key="16">
    <source>
        <dbReference type="ARBA" id="ARBA00023012"/>
    </source>
</evidence>
<dbReference type="InterPro" id="IPR036097">
    <property type="entry name" value="HisK_dim/P_sf"/>
</dbReference>
<evidence type="ECO:0000259" key="25">
    <source>
        <dbReference type="PROSITE" id="PS50885"/>
    </source>
</evidence>
<evidence type="ECO:0000256" key="4">
    <source>
        <dbReference type="ARBA" id="ARBA00004236"/>
    </source>
</evidence>
<feature type="transmembrane region" description="Helical" evidence="23">
    <location>
        <begin position="12"/>
        <end position="32"/>
    </location>
</feature>
<keyword evidence="11" id="KW-0378">Hydrolase</keyword>
<dbReference type="CDD" id="cd00075">
    <property type="entry name" value="HATPase"/>
    <property type="match status" value="1"/>
</dbReference>
<organism evidence="26 27">
    <name type="scientific">Gordonia cholesterolivorans</name>
    <dbReference type="NCBI Taxonomy" id="559625"/>
    <lineage>
        <taxon>Bacteria</taxon>
        <taxon>Bacillati</taxon>
        <taxon>Actinomycetota</taxon>
        <taxon>Actinomycetes</taxon>
        <taxon>Mycobacteriales</taxon>
        <taxon>Gordoniaceae</taxon>
        <taxon>Gordonia</taxon>
    </lineage>
</organism>
<proteinExistence type="predicted"/>
<keyword evidence="16" id="KW-0902">Two-component regulatory system</keyword>
<keyword evidence="6" id="KW-0597">Phosphoprotein</keyword>
<dbReference type="Gene3D" id="3.30.565.10">
    <property type="entry name" value="Histidine kinase-like ATPase, C-terminal domain"/>
    <property type="match status" value="1"/>
</dbReference>
<protein>
    <recommendedName>
        <fullName evidence="19">Signal transduction histidine-protein kinase/phosphatase MprB</fullName>
        <ecNumber evidence="5">2.7.13.3</ecNumber>
    </recommendedName>
    <alternativeName>
        <fullName evidence="20">Mycobacterial persistence regulator B</fullName>
    </alternativeName>
</protein>
<dbReference type="Gene3D" id="6.10.340.10">
    <property type="match status" value="1"/>
</dbReference>
<feature type="compositionally biased region" description="Gly residues" evidence="22">
    <location>
        <begin position="438"/>
        <end position="452"/>
    </location>
</feature>
<evidence type="ECO:0000256" key="1">
    <source>
        <dbReference type="ARBA" id="ARBA00000085"/>
    </source>
</evidence>
<dbReference type="InterPro" id="IPR005467">
    <property type="entry name" value="His_kinase_dom"/>
</dbReference>
<keyword evidence="7" id="KW-0808">Transferase</keyword>
<evidence type="ECO:0000256" key="19">
    <source>
        <dbReference type="ARBA" id="ARBA00040454"/>
    </source>
</evidence>
<keyword evidence="8 23" id="KW-0812">Transmembrane</keyword>
<feature type="domain" description="HAMP" evidence="25">
    <location>
        <begin position="164"/>
        <end position="216"/>
    </location>
</feature>
<keyword evidence="13" id="KW-0460">Magnesium</keyword>
<evidence type="ECO:0000256" key="3">
    <source>
        <dbReference type="ARBA" id="ARBA00001946"/>
    </source>
</evidence>
<keyword evidence="17" id="KW-0346">Stress response</keyword>
<accession>A0ABP5UFF9</accession>
<dbReference type="SUPFAM" id="SSF55874">
    <property type="entry name" value="ATPase domain of HSP90 chaperone/DNA topoisomerase II/histidine kinase"/>
    <property type="match status" value="1"/>
</dbReference>
<evidence type="ECO:0000256" key="22">
    <source>
        <dbReference type="SAM" id="MobiDB-lite"/>
    </source>
</evidence>
<evidence type="ECO:0000256" key="8">
    <source>
        <dbReference type="ARBA" id="ARBA00022692"/>
    </source>
</evidence>
<dbReference type="PRINTS" id="PR00344">
    <property type="entry name" value="BCTRLSENSOR"/>
</dbReference>
<keyword evidence="18" id="KW-0464">Manganese</keyword>
<evidence type="ECO:0000256" key="12">
    <source>
        <dbReference type="ARBA" id="ARBA00022840"/>
    </source>
</evidence>
<dbReference type="EC" id="2.7.13.3" evidence="5"/>
<evidence type="ECO:0000256" key="14">
    <source>
        <dbReference type="ARBA" id="ARBA00022912"/>
    </source>
</evidence>
<evidence type="ECO:0000256" key="5">
    <source>
        <dbReference type="ARBA" id="ARBA00012438"/>
    </source>
</evidence>
<dbReference type="EMBL" id="BAAARB010000006">
    <property type="protein sequence ID" value="GAA2377045.1"/>
    <property type="molecule type" value="Genomic_DNA"/>
</dbReference>
<dbReference type="RefSeq" id="WP_045538605.1">
    <property type="nucleotide sequence ID" value="NZ_BAAARB010000006.1"/>
</dbReference>
<keyword evidence="9" id="KW-0547">Nucleotide-binding</keyword>
<dbReference type="SUPFAM" id="SSF47384">
    <property type="entry name" value="Homodimeric domain of signal transducing histidine kinase"/>
    <property type="match status" value="1"/>
</dbReference>
<dbReference type="InterPro" id="IPR050980">
    <property type="entry name" value="2C_sensor_his_kinase"/>
</dbReference>
<keyword evidence="23" id="KW-0472">Membrane</keyword>
<keyword evidence="21" id="KW-0175">Coiled coil</keyword>
<feature type="coiled-coil region" evidence="21">
    <location>
        <begin position="252"/>
        <end position="279"/>
    </location>
</feature>
<comment type="caution">
    <text evidence="26">The sequence shown here is derived from an EMBL/GenBank/DDBJ whole genome shotgun (WGS) entry which is preliminary data.</text>
</comment>
<evidence type="ECO:0000256" key="6">
    <source>
        <dbReference type="ARBA" id="ARBA00022553"/>
    </source>
</evidence>
<reference evidence="27" key="1">
    <citation type="journal article" date="2019" name="Int. J. Syst. Evol. Microbiol.">
        <title>The Global Catalogue of Microorganisms (GCM) 10K type strain sequencing project: providing services to taxonomists for standard genome sequencing and annotation.</title>
        <authorList>
            <consortium name="The Broad Institute Genomics Platform"/>
            <consortium name="The Broad Institute Genome Sequencing Center for Infectious Disease"/>
            <person name="Wu L."/>
            <person name="Ma J."/>
        </authorList>
    </citation>
    <scope>NUCLEOTIDE SEQUENCE [LARGE SCALE GENOMIC DNA]</scope>
    <source>
        <strain evidence="27">JCM 16227</strain>
    </source>
</reference>
<evidence type="ECO:0000256" key="7">
    <source>
        <dbReference type="ARBA" id="ARBA00022679"/>
    </source>
</evidence>
<evidence type="ECO:0000256" key="15">
    <source>
        <dbReference type="ARBA" id="ARBA00022989"/>
    </source>
</evidence>
<evidence type="ECO:0000256" key="13">
    <source>
        <dbReference type="ARBA" id="ARBA00022842"/>
    </source>
</evidence>
<keyword evidence="12 26" id="KW-0067">ATP-binding</keyword>
<dbReference type="GO" id="GO:0005524">
    <property type="term" value="F:ATP binding"/>
    <property type="evidence" value="ECO:0007669"/>
    <property type="project" value="UniProtKB-KW"/>
</dbReference>